<proteinExistence type="predicted"/>
<dbReference type="EMBL" id="CALNXJ010000016">
    <property type="protein sequence ID" value="CAH3118720.1"/>
    <property type="molecule type" value="Genomic_DNA"/>
</dbReference>
<evidence type="ECO:0000259" key="1">
    <source>
        <dbReference type="Pfam" id="PF26215"/>
    </source>
</evidence>
<reference evidence="2 3" key="1">
    <citation type="submission" date="2022-05" db="EMBL/GenBank/DDBJ databases">
        <authorList>
            <consortium name="Genoscope - CEA"/>
            <person name="William W."/>
        </authorList>
    </citation>
    <scope>NUCLEOTIDE SEQUENCE [LARGE SCALE GENOMIC DNA]</scope>
</reference>
<evidence type="ECO:0000313" key="2">
    <source>
        <dbReference type="EMBL" id="CAH3118720.1"/>
    </source>
</evidence>
<dbReference type="Proteomes" id="UP001159428">
    <property type="component" value="Unassembled WGS sequence"/>
</dbReference>
<comment type="caution">
    <text evidence="2">The sequence shown here is derived from an EMBL/GenBank/DDBJ whole genome shotgun (WGS) entry which is preliminary data.</text>
</comment>
<organism evidence="2 3">
    <name type="scientific">Pocillopora meandrina</name>
    <dbReference type="NCBI Taxonomy" id="46732"/>
    <lineage>
        <taxon>Eukaryota</taxon>
        <taxon>Metazoa</taxon>
        <taxon>Cnidaria</taxon>
        <taxon>Anthozoa</taxon>
        <taxon>Hexacorallia</taxon>
        <taxon>Scleractinia</taxon>
        <taxon>Astrocoeniina</taxon>
        <taxon>Pocilloporidae</taxon>
        <taxon>Pocillopora</taxon>
    </lineage>
</organism>
<sequence>MLTPAQMADLLTFVLRSTYFQYNGSIYEQKDGTAMGSPVSAVIPNLYMESFEKQAITKSSYEPRIWKRYVDDTFTILDRENTEKENKLAFLDTAVLREPDGRLTTSVYRKPTHTDQYLAYDSHHPQSVKRGIVKRLYERAKHLVTKSSVISEEKNICHLFWFLMVILFLSCRNLQDWKTKQQFRTRQRVQSYCSFTLCQRFVRTASPLPTTTRRTRCFQVGDYAKITASTTK</sequence>
<dbReference type="Pfam" id="PF26215">
    <property type="entry name" value="HTH_animal"/>
    <property type="match status" value="1"/>
</dbReference>
<dbReference type="AlphaFoldDB" id="A0AAU9WM83"/>
<accession>A0AAU9WM83</accession>
<name>A0AAU9WM83_9CNID</name>
<dbReference type="PANTHER" id="PTHR21301">
    <property type="entry name" value="REVERSE TRANSCRIPTASE"/>
    <property type="match status" value="1"/>
</dbReference>
<gene>
    <name evidence="2" type="ORF">PMEA_00007460</name>
</gene>
<keyword evidence="3" id="KW-1185">Reference proteome</keyword>
<dbReference type="InterPro" id="IPR058912">
    <property type="entry name" value="HTH_animal"/>
</dbReference>
<evidence type="ECO:0000313" key="3">
    <source>
        <dbReference type="Proteomes" id="UP001159428"/>
    </source>
</evidence>
<dbReference type="PANTHER" id="PTHR21301:SF11">
    <property type="entry name" value="GIY-YIG DOMAIN-CONTAINING PROTEIN"/>
    <property type="match status" value="1"/>
</dbReference>
<feature type="domain" description="Helix-turn-helix" evidence="1">
    <location>
        <begin position="116"/>
        <end position="158"/>
    </location>
</feature>
<protein>
    <recommendedName>
        <fullName evidence="1">Helix-turn-helix domain-containing protein</fullName>
    </recommendedName>
</protein>